<keyword evidence="2 5" id="KW-0812">Transmembrane</keyword>
<gene>
    <name evidence="8" type="ORF">M378DRAFT_85787</name>
</gene>
<accession>A0A0C2WCB1</accession>
<evidence type="ECO:0000259" key="6">
    <source>
        <dbReference type="PROSITE" id="PS50042"/>
    </source>
</evidence>
<dbReference type="GO" id="GO:0016020">
    <property type="term" value="C:membrane"/>
    <property type="evidence" value="ECO:0007669"/>
    <property type="project" value="UniProtKB-SubCell"/>
</dbReference>
<feature type="domain" description="STAS" evidence="7">
    <location>
        <begin position="551"/>
        <end position="658"/>
    </location>
</feature>
<dbReference type="Pfam" id="PF00916">
    <property type="entry name" value="Sulfate_transp"/>
    <property type="match status" value="1"/>
</dbReference>
<dbReference type="PROSITE" id="PS50042">
    <property type="entry name" value="CNMP_BINDING_3"/>
    <property type="match status" value="1"/>
</dbReference>
<dbReference type="InterPro" id="IPR014710">
    <property type="entry name" value="RmlC-like_jellyroll"/>
</dbReference>
<feature type="transmembrane region" description="Helical" evidence="5">
    <location>
        <begin position="183"/>
        <end position="203"/>
    </location>
</feature>
<feature type="transmembrane region" description="Helical" evidence="5">
    <location>
        <begin position="480"/>
        <end position="511"/>
    </location>
</feature>
<evidence type="ECO:0000256" key="2">
    <source>
        <dbReference type="ARBA" id="ARBA00022692"/>
    </source>
</evidence>
<dbReference type="InterPro" id="IPR018490">
    <property type="entry name" value="cNMP-bd_dom_sf"/>
</dbReference>
<feature type="transmembrane region" description="Helical" evidence="5">
    <location>
        <begin position="145"/>
        <end position="163"/>
    </location>
</feature>
<sequence length="869" mass="96602">MERTERTPLLVKPSTLAPHIFYDGQPTRGASRVSSSVGERRFAKLRRLGANPVYFYVTKKVRNVKETLAKTLSVQSPRDTAITAVRAIPAVLLGCLLNVLDAVSYGMIIFPSTGVFSGLGPMGVSMFFLTTIISQLVYSGGSSFAGANGSMMIEVVPFFHIMANSIADQIGEKNEREILATTLVAYAFSSILTGLAFLLLGVLKLGVIVGFFPRHILVGCIGGVGVFLIVTGFTVSLRLDDGSFSEAPGETIRYMFKDMHSISLWLVPLTLAVLLRVITSRWHHQLIFPIYFIIIPLVFYIVVLAARLDLGDLRRAGWLFDVGVGSEVAWYQFYSYLDFGKVYFAPLWKTLPTQFALLFFNILHPPLNVPALSVSLNEDVDTNKELVAHGFSNLFAGLAGTVPNYLVYINTLLFYRVGGNNRIGGFMLALATFGLLIMGTQPIAYLPVMVVGALIFVLGIDLVKEALWDTRHRTSTTEYLTILSIMVTMTVWDFVVGVLLGIVVCCFFFVVQSSQRRSIRVIQTGDTAMSSVRRPSLQREYIREVSKQTTIIKLQGFLFFGTIAQVEEAIRDLIEAPSWKHNPIRYLVVDLSLVPGVDMSSAECFVRFQRLLYDKGISLVFCGIEAESPVGKALRSVDLLGAQGVELFSTLNDAMEWTENEYLRTWYNSQKPTATAYTIPNNKLHDTEISSLARTPRNIQLRDAATKTLAYAEHNKHDFFEEPFVTLSKIFSTFGDLSYSELYPLKSYLERLVLAPGHSLWRQGEPPDGLYIVESGVLRATYDFAERTQNMEETMFPGTLAGELSGLSETPRNATVVVERQAVLWKLSSENLRRLKKEEPGLAAAFTDLVLKSAKVDYDILLGALASRQ</sequence>
<feature type="transmembrane region" description="Helical" evidence="5">
    <location>
        <begin position="259"/>
        <end position="279"/>
    </location>
</feature>
<evidence type="ECO:0000259" key="7">
    <source>
        <dbReference type="PROSITE" id="PS50801"/>
    </source>
</evidence>
<feature type="transmembrane region" description="Helical" evidence="5">
    <location>
        <begin position="116"/>
        <end position="138"/>
    </location>
</feature>
<feature type="transmembrane region" description="Helical" evidence="5">
    <location>
        <begin position="427"/>
        <end position="460"/>
    </location>
</feature>
<feature type="transmembrane region" description="Helical" evidence="5">
    <location>
        <begin position="286"/>
        <end position="308"/>
    </location>
</feature>
<evidence type="ECO:0000256" key="5">
    <source>
        <dbReference type="SAM" id="Phobius"/>
    </source>
</evidence>
<dbReference type="InterPro" id="IPR011547">
    <property type="entry name" value="SLC26A/SulP_dom"/>
</dbReference>
<dbReference type="SMART" id="SM00100">
    <property type="entry name" value="cNMP"/>
    <property type="match status" value="1"/>
</dbReference>
<feature type="transmembrane region" description="Helical" evidence="5">
    <location>
        <begin position="215"/>
        <end position="239"/>
    </location>
</feature>
<dbReference type="OrthoDB" id="409725at2759"/>
<dbReference type="InterPro" id="IPR052706">
    <property type="entry name" value="Membrane-Transporter-like"/>
</dbReference>
<evidence type="ECO:0000313" key="9">
    <source>
        <dbReference type="Proteomes" id="UP000054549"/>
    </source>
</evidence>
<dbReference type="CDD" id="cd07042">
    <property type="entry name" value="STAS_SulP_like_sulfate_transporter"/>
    <property type="match status" value="1"/>
</dbReference>
<comment type="subcellular location">
    <subcellularLocation>
        <location evidence="1">Membrane</location>
        <topology evidence="1">Multi-pass membrane protein</topology>
    </subcellularLocation>
</comment>
<dbReference type="CDD" id="cd00038">
    <property type="entry name" value="CAP_ED"/>
    <property type="match status" value="1"/>
</dbReference>
<evidence type="ECO:0000256" key="4">
    <source>
        <dbReference type="ARBA" id="ARBA00023136"/>
    </source>
</evidence>
<protein>
    <recommendedName>
        <fullName evidence="10">Sulfate transporter</fullName>
    </recommendedName>
</protein>
<dbReference type="PANTHER" id="PTHR43310:SF4">
    <property type="entry name" value="AFR304WP"/>
    <property type="match status" value="1"/>
</dbReference>
<evidence type="ECO:0000313" key="8">
    <source>
        <dbReference type="EMBL" id="KIL58942.1"/>
    </source>
</evidence>
<dbReference type="AlphaFoldDB" id="A0A0C2WCB1"/>
<dbReference type="InterPro" id="IPR002645">
    <property type="entry name" value="STAS_dom"/>
</dbReference>
<dbReference type="SUPFAM" id="SSF52091">
    <property type="entry name" value="SpoIIaa-like"/>
    <property type="match status" value="1"/>
</dbReference>
<evidence type="ECO:0008006" key="10">
    <source>
        <dbReference type="Google" id="ProtNLM"/>
    </source>
</evidence>
<organism evidence="8 9">
    <name type="scientific">Amanita muscaria (strain Koide BX008)</name>
    <dbReference type="NCBI Taxonomy" id="946122"/>
    <lineage>
        <taxon>Eukaryota</taxon>
        <taxon>Fungi</taxon>
        <taxon>Dikarya</taxon>
        <taxon>Basidiomycota</taxon>
        <taxon>Agaricomycotina</taxon>
        <taxon>Agaricomycetes</taxon>
        <taxon>Agaricomycetidae</taxon>
        <taxon>Agaricales</taxon>
        <taxon>Pluteineae</taxon>
        <taxon>Amanitaceae</taxon>
        <taxon>Amanita</taxon>
    </lineage>
</organism>
<dbReference type="STRING" id="946122.A0A0C2WCB1"/>
<reference evidence="8 9" key="1">
    <citation type="submission" date="2014-04" db="EMBL/GenBank/DDBJ databases">
        <title>Evolutionary Origins and Diversification of the Mycorrhizal Mutualists.</title>
        <authorList>
            <consortium name="DOE Joint Genome Institute"/>
            <consortium name="Mycorrhizal Genomics Consortium"/>
            <person name="Kohler A."/>
            <person name="Kuo A."/>
            <person name="Nagy L.G."/>
            <person name="Floudas D."/>
            <person name="Copeland A."/>
            <person name="Barry K.W."/>
            <person name="Cichocki N."/>
            <person name="Veneault-Fourrey C."/>
            <person name="LaButti K."/>
            <person name="Lindquist E.A."/>
            <person name="Lipzen A."/>
            <person name="Lundell T."/>
            <person name="Morin E."/>
            <person name="Murat C."/>
            <person name="Riley R."/>
            <person name="Ohm R."/>
            <person name="Sun H."/>
            <person name="Tunlid A."/>
            <person name="Henrissat B."/>
            <person name="Grigoriev I.V."/>
            <person name="Hibbett D.S."/>
            <person name="Martin F."/>
        </authorList>
    </citation>
    <scope>NUCLEOTIDE SEQUENCE [LARGE SCALE GENOMIC DNA]</scope>
    <source>
        <strain evidence="8 9">Koide BX008</strain>
    </source>
</reference>
<dbReference type="PANTHER" id="PTHR43310">
    <property type="entry name" value="SULFATE TRANSPORTER YBAR-RELATED"/>
    <property type="match status" value="1"/>
</dbReference>
<evidence type="ECO:0000256" key="3">
    <source>
        <dbReference type="ARBA" id="ARBA00022989"/>
    </source>
</evidence>
<keyword evidence="4 5" id="KW-0472">Membrane</keyword>
<keyword evidence="3 5" id="KW-1133">Transmembrane helix</keyword>
<dbReference type="Pfam" id="PF01740">
    <property type="entry name" value="STAS"/>
    <property type="match status" value="1"/>
</dbReference>
<dbReference type="InterPro" id="IPR000595">
    <property type="entry name" value="cNMP-bd_dom"/>
</dbReference>
<keyword evidence="9" id="KW-1185">Reference proteome</keyword>
<evidence type="ECO:0000256" key="1">
    <source>
        <dbReference type="ARBA" id="ARBA00004141"/>
    </source>
</evidence>
<dbReference type="Gene3D" id="2.60.120.10">
    <property type="entry name" value="Jelly Rolls"/>
    <property type="match status" value="1"/>
</dbReference>
<feature type="domain" description="Cyclic nucleotide-binding" evidence="6">
    <location>
        <begin position="733"/>
        <end position="835"/>
    </location>
</feature>
<dbReference type="EMBL" id="KN818326">
    <property type="protein sequence ID" value="KIL58942.1"/>
    <property type="molecule type" value="Genomic_DNA"/>
</dbReference>
<feature type="transmembrane region" description="Helical" evidence="5">
    <location>
        <begin position="394"/>
        <end position="415"/>
    </location>
</feature>
<dbReference type="HOGENOM" id="CLU_003182_0_3_1"/>
<dbReference type="Proteomes" id="UP000054549">
    <property type="component" value="Unassembled WGS sequence"/>
</dbReference>
<feature type="transmembrane region" description="Helical" evidence="5">
    <location>
        <begin position="87"/>
        <end position="110"/>
    </location>
</feature>
<dbReference type="Pfam" id="PF00027">
    <property type="entry name" value="cNMP_binding"/>
    <property type="match status" value="1"/>
</dbReference>
<dbReference type="SUPFAM" id="SSF51206">
    <property type="entry name" value="cAMP-binding domain-like"/>
    <property type="match status" value="1"/>
</dbReference>
<proteinExistence type="predicted"/>
<dbReference type="PROSITE" id="PS50801">
    <property type="entry name" value="STAS"/>
    <property type="match status" value="1"/>
</dbReference>
<name>A0A0C2WCB1_AMAMK</name>
<dbReference type="Gene3D" id="3.30.750.24">
    <property type="entry name" value="STAS domain"/>
    <property type="match status" value="1"/>
</dbReference>
<dbReference type="InterPro" id="IPR036513">
    <property type="entry name" value="STAS_dom_sf"/>
</dbReference>
<dbReference type="FunCoup" id="A0A0C2WCB1">
    <property type="interactions" value="11"/>
</dbReference>
<dbReference type="InParanoid" id="A0A0C2WCB1"/>